<comment type="caution">
    <text evidence="2">The sequence shown here is derived from an EMBL/GenBank/DDBJ whole genome shotgun (WGS) entry which is preliminary data.</text>
</comment>
<organism evidence="2 3">
    <name type="scientific">Paenibacillus gyeongsangnamensis</name>
    <dbReference type="NCBI Taxonomy" id="3388067"/>
    <lineage>
        <taxon>Bacteria</taxon>
        <taxon>Bacillati</taxon>
        <taxon>Bacillota</taxon>
        <taxon>Bacilli</taxon>
        <taxon>Bacillales</taxon>
        <taxon>Paenibacillaceae</taxon>
        <taxon>Paenibacillus</taxon>
    </lineage>
</organism>
<evidence type="ECO:0000256" key="1">
    <source>
        <dbReference type="SAM" id="MobiDB-lite"/>
    </source>
</evidence>
<dbReference type="Pfam" id="PF13217">
    <property type="entry name" value="DUF4025"/>
    <property type="match status" value="1"/>
</dbReference>
<name>A0ABT4QIH2_9BACL</name>
<keyword evidence="3" id="KW-1185">Reference proteome</keyword>
<evidence type="ECO:0000313" key="2">
    <source>
        <dbReference type="EMBL" id="MCZ8516679.1"/>
    </source>
</evidence>
<gene>
    <name evidence="2" type="ORF">O9H85_30715</name>
</gene>
<feature type="region of interest" description="Disordered" evidence="1">
    <location>
        <begin position="48"/>
        <end position="77"/>
    </location>
</feature>
<dbReference type="Proteomes" id="UP001527882">
    <property type="component" value="Unassembled WGS sequence"/>
</dbReference>
<dbReference type="RefSeq" id="WP_269885215.1">
    <property type="nucleotide sequence ID" value="NZ_JAQAGZ010000026.1"/>
</dbReference>
<evidence type="ECO:0000313" key="3">
    <source>
        <dbReference type="Proteomes" id="UP001527882"/>
    </source>
</evidence>
<protein>
    <submittedName>
        <fullName evidence="2">YozQ family protein</fullName>
    </submittedName>
</protein>
<dbReference type="EMBL" id="JAQAGZ010000026">
    <property type="protein sequence ID" value="MCZ8516679.1"/>
    <property type="molecule type" value="Genomic_DNA"/>
</dbReference>
<sequence length="77" mass="8636">MTDKQADDALLGNYRKVTVHAYDAADYRSGDETSQGTAVTHEQLSDAYFSGTSDGKRQLEDREVNLSELEFDEDTQE</sequence>
<proteinExistence type="predicted"/>
<reference evidence="2 3" key="1">
    <citation type="submission" date="2022-12" db="EMBL/GenBank/DDBJ databases">
        <title>Draft genome sequence of Paenibacillus sp. dW9.</title>
        <authorList>
            <person name="Choi E.-W."/>
            <person name="Kim D.-U."/>
        </authorList>
    </citation>
    <scope>NUCLEOTIDE SEQUENCE [LARGE SCALE GENOMIC DNA]</scope>
    <source>
        <strain evidence="3">dW9</strain>
    </source>
</reference>
<accession>A0ABT4QIH2</accession>
<dbReference type="InterPro" id="IPR025100">
    <property type="entry name" value="DUF4025"/>
</dbReference>
<feature type="compositionally biased region" description="Basic and acidic residues" evidence="1">
    <location>
        <begin position="54"/>
        <end position="65"/>
    </location>
</feature>